<evidence type="ECO:0000313" key="2">
    <source>
        <dbReference type="Proteomes" id="UP000492820"/>
    </source>
</evidence>
<dbReference type="WBParaSite" id="EgrG_000181600">
    <property type="protein sequence ID" value="EgrG_000181600"/>
    <property type="gene ID" value="EgrG_000181600"/>
</dbReference>
<evidence type="ECO:0000313" key="3">
    <source>
        <dbReference type="WBParaSite" id="EgrG_000181600"/>
    </source>
</evidence>
<reference evidence="3" key="3">
    <citation type="submission" date="2020-10" db="UniProtKB">
        <authorList>
            <consortium name="WormBaseParasite"/>
        </authorList>
    </citation>
    <scope>IDENTIFICATION</scope>
</reference>
<gene>
    <name evidence="1" type="ORF">EgrG_000181600</name>
</gene>
<dbReference type="AlphaFoldDB" id="A0A068WNQ2"/>
<evidence type="ECO:0000313" key="1">
    <source>
        <dbReference type="EMBL" id="CDS21406.1"/>
    </source>
</evidence>
<reference evidence="1" key="2">
    <citation type="submission" date="2014-06" db="EMBL/GenBank/DDBJ databases">
        <authorList>
            <person name="Aslett M."/>
        </authorList>
    </citation>
    <scope>NUCLEOTIDE SEQUENCE</scope>
</reference>
<name>A0A068WNQ2_ECHGR</name>
<protein>
    <submittedName>
        <fullName evidence="1 3">CUE domain containing protein 2 B</fullName>
    </submittedName>
</protein>
<sequence length="215" mass="24238">MILQRLLDAIGSYYSISSPDDLKIDPVFEEYLKALFMAEDEDEFDPEEVSHLLKEHIPESNTIPSKIFTDWILETRMLLMSKADGELGLSVAGGKPATGPTAYNDSDHLARFFLPKCEVLEEASRVRKTKSTADDDDCPRLTSGESLATMELYGRSSFVKSKPPPHPSEVNGGKLRYLNGEVVNTTGKHYIEIEKEYPNIPKPVYLKAARKYHFH</sequence>
<reference evidence="1 2" key="1">
    <citation type="journal article" date="2013" name="Nature">
        <title>The genomes of four tapeworm species reveal adaptations to parasitism.</title>
        <authorList>
            <person name="Tsai I.J."/>
            <person name="Zarowiecki M."/>
            <person name="Holroyd N."/>
            <person name="Garciarrubio A."/>
            <person name="Sanchez-Flores A."/>
            <person name="Brooks K.L."/>
            <person name="Tracey A."/>
            <person name="Bobes R.J."/>
            <person name="Fragoso G."/>
            <person name="Sciutto E."/>
            <person name="Aslett M."/>
            <person name="Beasley H."/>
            <person name="Bennett H.M."/>
            <person name="Cai J."/>
            <person name="Camicia F."/>
            <person name="Clark R."/>
            <person name="Cucher M."/>
            <person name="De Silva N."/>
            <person name="Day T.A."/>
            <person name="Deplazes P."/>
            <person name="Estrada K."/>
            <person name="Fernandez C."/>
            <person name="Holland P.W."/>
            <person name="Hou J."/>
            <person name="Hu S."/>
            <person name="Huckvale T."/>
            <person name="Hung S.S."/>
            <person name="Kamenetzky L."/>
            <person name="Keane J.A."/>
            <person name="Kiss F."/>
            <person name="Koziol U."/>
            <person name="Lambert O."/>
            <person name="Liu K."/>
            <person name="Luo X."/>
            <person name="Luo Y."/>
            <person name="Macchiaroli N."/>
            <person name="Nichol S."/>
            <person name="Paps J."/>
            <person name="Parkinson J."/>
            <person name="Pouchkina-Stantcheva N."/>
            <person name="Riddiford N."/>
            <person name="Rosenzvit M."/>
            <person name="Salinas G."/>
            <person name="Wasmuth J.D."/>
            <person name="Zamanian M."/>
            <person name="Zheng Y."/>
            <person name="Cai X."/>
            <person name="Soberon X."/>
            <person name="Olson P.D."/>
            <person name="Laclette J.P."/>
            <person name="Brehm K."/>
            <person name="Berriman M."/>
            <person name="Garciarrubio A."/>
            <person name="Bobes R.J."/>
            <person name="Fragoso G."/>
            <person name="Sanchez-Flores A."/>
            <person name="Estrada K."/>
            <person name="Cevallos M.A."/>
            <person name="Morett E."/>
            <person name="Gonzalez V."/>
            <person name="Portillo T."/>
            <person name="Ochoa-Leyva A."/>
            <person name="Jose M.V."/>
            <person name="Sciutto E."/>
            <person name="Landa A."/>
            <person name="Jimenez L."/>
            <person name="Valdes V."/>
            <person name="Carrero J.C."/>
            <person name="Larralde C."/>
            <person name="Morales-Montor J."/>
            <person name="Limon-Lason J."/>
            <person name="Soberon X."/>
            <person name="Laclette J.P."/>
        </authorList>
    </citation>
    <scope>NUCLEOTIDE SEQUENCE [LARGE SCALE GENOMIC DNA]</scope>
</reference>
<dbReference type="EMBL" id="LK028583">
    <property type="protein sequence ID" value="CDS21406.1"/>
    <property type="molecule type" value="Genomic_DNA"/>
</dbReference>
<proteinExistence type="predicted"/>
<dbReference type="Proteomes" id="UP000492820">
    <property type="component" value="Unassembled WGS sequence"/>
</dbReference>
<organism evidence="1">
    <name type="scientific">Echinococcus granulosus</name>
    <name type="common">Hydatid tapeworm</name>
    <dbReference type="NCBI Taxonomy" id="6210"/>
    <lineage>
        <taxon>Eukaryota</taxon>
        <taxon>Metazoa</taxon>
        <taxon>Spiralia</taxon>
        <taxon>Lophotrochozoa</taxon>
        <taxon>Platyhelminthes</taxon>
        <taxon>Cestoda</taxon>
        <taxon>Eucestoda</taxon>
        <taxon>Cyclophyllidea</taxon>
        <taxon>Taeniidae</taxon>
        <taxon>Echinococcus</taxon>
        <taxon>Echinococcus granulosus group</taxon>
    </lineage>
</organism>
<accession>A0A068WNQ2</accession>